<reference evidence="5 6" key="1">
    <citation type="submission" date="2020-05" db="EMBL/GenBank/DDBJ databases">
        <authorList>
            <person name="Whitworth D."/>
        </authorList>
    </citation>
    <scope>NUCLEOTIDE SEQUENCE [LARGE SCALE GENOMIC DNA]</scope>
    <source>
        <strain evidence="5 6">AB043B</strain>
    </source>
</reference>
<dbReference type="Gene3D" id="3.40.50.1580">
    <property type="entry name" value="Nucleoside phosphorylase domain"/>
    <property type="match status" value="1"/>
</dbReference>
<comment type="caution">
    <text evidence="5">The sequence shown here is derived from an EMBL/GenBank/DDBJ whole genome shotgun (WGS) entry which is preliminary data.</text>
</comment>
<dbReference type="PANTHER" id="PTHR42679:SF2">
    <property type="entry name" value="S-METHYL-5'-THIOADENOSINE PHOSPHORYLASE"/>
    <property type="match status" value="1"/>
</dbReference>
<dbReference type="RefSeq" id="WP_171438875.1">
    <property type="nucleotide sequence ID" value="NZ_JABFJV010000480.1"/>
</dbReference>
<feature type="binding site" evidence="3">
    <location>
        <begin position="55"/>
        <end position="56"/>
    </location>
    <ligand>
        <name>phosphate</name>
        <dbReference type="ChEBI" id="CHEBI:43474"/>
    </ligand>
</feature>
<dbReference type="GO" id="GO:0019509">
    <property type="term" value="P:L-methionine salvage from methylthioadenosine"/>
    <property type="evidence" value="ECO:0007669"/>
    <property type="project" value="TreeGrafter"/>
</dbReference>
<gene>
    <name evidence="5" type="ORF">HMI49_40400</name>
</gene>
<dbReference type="GO" id="GO:0006166">
    <property type="term" value="P:purine ribonucleoside salvage"/>
    <property type="evidence" value="ECO:0007669"/>
    <property type="project" value="UniProtKB-UniRule"/>
</dbReference>
<organism evidence="5 6">
    <name type="scientific">Corallococcus exercitus</name>
    <dbReference type="NCBI Taxonomy" id="2316736"/>
    <lineage>
        <taxon>Bacteria</taxon>
        <taxon>Pseudomonadati</taxon>
        <taxon>Myxococcota</taxon>
        <taxon>Myxococcia</taxon>
        <taxon>Myxococcales</taxon>
        <taxon>Cystobacterineae</taxon>
        <taxon>Myxococcaceae</taxon>
        <taxon>Corallococcus</taxon>
    </lineage>
</organism>
<dbReference type="EMBL" id="JABFJV010000480">
    <property type="protein sequence ID" value="NOK39449.1"/>
    <property type="molecule type" value="Genomic_DNA"/>
</dbReference>
<dbReference type="InterPro" id="IPR000845">
    <property type="entry name" value="Nucleoside_phosphorylase_d"/>
</dbReference>
<dbReference type="GO" id="GO:0017061">
    <property type="term" value="F:S-methyl-5-thioadenosine phosphorylase activity"/>
    <property type="evidence" value="ECO:0007669"/>
    <property type="project" value="InterPro"/>
</dbReference>
<comment type="subunit">
    <text evidence="3">Homohexamer. Dimer of a homotrimer.</text>
</comment>
<evidence type="ECO:0000313" key="5">
    <source>
        <dbReference type="EMBL" id="NOK39449.1"/>
    </source>
</evidence>
<feature type="site" description="Important for substrate specificity" evidence="3">
    <location>
        <position position="226"/>
    </location>
</feature>
<keyword evidence="1 3" id="KW-0328">Glycosyltransferase</keyword>
<evidence type="ECO:0000256" key="1">
    <source>
        <dbReference type="ARBA" id="ARBA00022676"/>
    </source>
</evidence>
<comment type="miscellaneous">
    <text evidence="3">Although this enzyme belongs to the family of MTA phosphorylases based on sequence homology, it lacks several conserved amino acids in the substrate binding pocket that confer specificity towards MTA.</text>
</comment>
<keyword evidence="2 3" id="KW-0808">Transferase</keyword>
<feature type="domain" description="Nucleoside phosphorylase" evidence="4">
    <location>
        <begin position="6"/>
        <end position="237"/>
    </location>
</feature>
<feature type="binding site" evidence="3">
    <location>
        <position position="186"/>
    </location>
    <ligand>
        <name>phosphate</name>
        <dbReference type="ChEBI" id="CHEBI:43474"/>
    </ligand>
</feature>
<evidence type="ECO:0000313" key="6">
    <source>
        <dbReference type="Proteomes" id="UP000563426"/>
    </source>
</evidence>
<dbReference type="GO" id="GO:0005829">
    <property type="term" value="C:cytosol"/>
    <property type="evidence" value="ECO:0007669"/>
    <property type="project" value="TreeGrafter"/>
</dbReference>
<dbReference type="Proteomes" id="UP000563426">
    <property type="component" value="Unassembled WGS sequence"/>
</dbReference>
<dbReference type="EC" id="2.4.2.1" evidence="3"/>
<keyword evidence="6" id="KW-1185">Reference proteome</keyword>
<dbReference type="Pfam" id="PF01048">
    <property type="entry name" value="PNP_UDP_1"/>
    <property type="match status" value="1"/>
</dbReference>
<keyword evidence="3" id="KW-0660">Purine salvage</keyword>
<comment type="pathway">
    <text evidence="3">Purine metabolism; purine nucleoside salvage.</text>
</comment>
<dbReference type="CDD" id="cd09010">
    <property type="entry name" value="MTAP_SsMTAPII_like_MTIP"/>
    <property type="match status" value="1"/>
</dbReference>
<feature type="binding site" evidence="3">
    <location>
        <begin position="209"/>
        <end position="211"/>
    </location>
    <ligand>
        <name>substrate</name>
    </ligand>
</feature>
<sequence length="296" mass="31876">MPAVKVGIIGGHALYQALGLQGRGEHLSVETPFGPHSTPLIATELDGVPIVFVFRHGQGHVHNATRAPYRANLFALKTLGVTHVLATGTVGSLREAIQPLHLALPDQVIDRTYRRPCTFYDDVAVHVELAQPFCATLRQTLADAAGKSDTVVHPSATYVCIEGPSLSTQAESQLYRAWGADLVGLTAMPEARLAREAELHYALIALPTDHDSWRPQPVGQEPEALLPQFAQRLDAVTAHGAALLRLALPRIASAPVTCRCASALALAIFTDRTRIPAEVKSRLRPLLGRYLPSGLV</sequence>
<comment type="catalytic activity">
    <reaction evidence="3">
        <text>a purine D-ribonucleoside + phosphate = a purine nucleobase + alpha-D-ribose 1-phosphate</text>
        <dbReference type="Rhea" id="RHEA:19805"/>
        <dbReference type="ChEBI" id="CHEBI:26386"/>
        <dbReference type="ChEBI" id="CHEBI:43474"/>
        <dbReference type="ChEBI" id="CHEBI:57720"/>
        <dbReference type="ChEBI" id="CHEBI:142355"/>
        <dbReference type="EC" id="2.4.2.1"/>
    </reaction>
</comment>
<dbReference type="SUPFAM" id="SSF53167">
    <property type="entry name" value="Purine and uridine phosphorylases"/>
    <property type="match status" value="1"/>
</dbReference>
<dbReference type="InterPro" id="IPR035994">
    <property type="entry name" value="Nucleoside_phosphorylase_sf"/>
</dbReference>
<dbReference type="HAMAP" id="MF_01963">
    <property type="entry name" value="MTAP"/>
    <property type="match status" value="1"/>
</dbReference>
<evidence type="ECO:0000256" key="2">
    <source>
        <dbReference type="ARBA" id="ARBA00022679"/>
    </source>
</evidence>
<proteinExistence type="inferred from homology"/>
<accession>A0A7Y4KUL0</accession>
<dbReference type="UniPathway" id="UPA00606"/>
<name>A0A7Y4KUL0_9BACT</name>
<feature type="site" description="Important for substrate specificity" evidence="3">
    <location>
        <position position="167"/>
    </location>
</feature>
<comment type="caution">
    <text evidence="3">Lacks conserved residue(s) required for the propagation of feature annotation.</text>
</comment>
<dbReference type="PANTHER" id="PTHR42679">
    <property type="entry name" value="S-METHYL-5'-THIOADENOSINE PHOSPHORYLASE"/>
    <property type="match status" value="1"/>
</dbReference>
<comment type="similarity">
    <text evidence="3">Belongs to the PNP/MTAP phosphorylase family. MTAP subfamily.</text>
</comment>
<dbReference type="AlphaFoldDB" id="A0A7Y4KUL0"/>
<comment type="function">
    <text evidence="3">Purine nucleoside phosphorylase involved in purine salvage.</text>
</comment>
<protein>
    <recommendedName>
        <fullName evidence="3">Purine nucleoside phosphorylase</fullName>
        <shortName evidence="3">PNP</shortName>
        <ecNumber evidence="3">2.4.2.1</ecNumber>
    </recommendedName>
</protein>
<evidence type="ECO:0000259" key="4">
    <source>
        <dbReference type="Pfam" id="PF01048"/>
    </source>
</evidence>
<dbReference type="InterPro" id="IPR010044">
    <property type="entry name" value="MTAP"/>
</dbReference>
<evidence type="ECO:0000256" key="3">
    <source>
        <dbReference type="HAMAP-Rule" id="MF_01963"/>
    </source>
</evidence>